<gene>
    <name evidence="1" type="ORF">SAMN05216462_2521</name>
</gene>
<dbReference type="EMBL" id="FNRF01000005">
    <property type="protein sequence ID" value="SEA78858.1"/>
    <property type="molecule type" value="Genomic_DNA"/>
</dbReference>
<accession>A0A1H4E277</accession>
<sequence>MVSTVQKYIELSYNPNFWDILHINVTNVTVYHASHSSLICTEYPKCLAEQIFFHIFAVENLINNR</sequence>
<protein>
    <submittedName>
        <fullName evidence="1">Uncharacterized protein</fullName>
    </submittedName>
</protein>
<name>A0A1H4E277_XYLRU</name>
<dbReference type="Proteomes" id="UP000182257">
    <property type="component" value="Unassembled WGS sequence"/>
</dbReference>
<dbReference type="AlphaFoldDB" id="A0A1H4E277"/>
<reference evidence="1 2" key="1">
    <citation type="submission" date="2016-10" db="EMBL/GenBank/DDBJ databases">
        <authorList>
            <person name="de Groot N.N."/>
        </authorList>
    </citation>
    <scope>NUCLEOTIDE SEQUENCE [LARGE SCALE GENOMIC DNA]</scope>
    <source>
        <strain evidence="1 2">D31d</strain>
    </source>
</reference>
<evidence type="ECO:0000313" key="1">
    <source>
        <dbReference type="EMBL" id="SEA78858.1"/>
    </source>
</evidence>
<organism evidence="1 2">
    <name type="scientific">Xylanibacter ruminicola</name>
    <name type="common">Prevotella ruminicola</name>
    <dbReference type="NCBI Taxonomy" id="839"/>
    <lineage>
        <taxon>Bacteria</taxon>
        <taxon>Pseudomonadati</taxon>
        <taxon>Bacteroidota</taxon>
        <taxon>Bacteroidia</taxon>
        <taxon>Bacteroidales</taxon>
        <taxon>Prevotellaceae</taxon>
        <taxon>Xylanibacter</taxon>
    </lineage>
</organism>
<evidence type="ECO:0000313" key="2">
    <source>
        <dbReference type="Proteomes" id="UP000182257"/>
    </source>
</evidence>
<proteinExistence type="predicted"/>